<accession>A0A5N5TF31</accession>
<dbReference type="GO" id="GO:0036297">
    <property type="term" value="P:interstrand cross-link repair"/>
    <property type="evidence" value="ECO:0007669"/>
    <property type="project" value="TreeGrafter"/>
</dbReference>
<evidence type="ECO:0000313" key="7">
    <source>
        <dbReference type="EMBL" id="KAB7505152.1"/>
    </source>
</evidence>
<name>A0A5N5TF31_9CRUS</name>
<evidence type="ECO:0000313" key="8">
    <source>
        <dbReference type="Proteomes" id="UP000326759"/>
    </source>
</evidence>
<comment type="caution">
    <text evidence="7">The sequence shown here is derived from an EMBL/GenBank/DDBJ whole genome shotgun (WGS) entry which is preliminary data.</text>
</comment>
<keyword evidence="3" id="KW-0832">Ubl conjugation</keyword>
<reference evidence="7 8" key="1">
    <citation type="journal article" date="2019" name="PLoS Biol.">
        <title>Sex chromosomes control vertical transmission of feminizing Wolbachia symbionts in an isopod.</title>
        <authorList>
            <person name="Becking T."/>
            <person name="Chebbi M.A."/>
            <person name="Giraud I."/>
            <person name="Moumen B."/>
            <person name="Laverre T."/>
            <person name="Caubet Y."/>
            <person name="Peccoud J."/>
            <person name="Gilbert C."/>
            <person name="Cordaux R."/>
        </authorList>
    </citation>
    <scope>NUCLEOTIDE SEQUENCE [LARGE SCALE GENOMIC DNA]</scope>
    <source>
        <strain evidence="7">ANa2</strain>
        <tissue evidence="7">Whole body excluding digestive tract and cuticle</tissue>
    </source>
</reference>
<dbReference type="PANTHER" id="PTHR32086:SF0">
    <property type="entry name" value="FANCONI ANEMIA GROUP D2 PROTEIN"/>
    <property type="match status" value="1"/>
</dbReference>
<dbReference type="AlphaFoldDB" id="A0A5N5TF31"/>
<evidence type="ECO:0000256" key="6">
    <source>
        <dbReference type="SAM" id="MobiDB-lite"/>
    </source>
</evidence>
<evidence type="ECO:0000256" key="5">
    <source>
        <dbReference type="ARBA" id="ARBA00093456"/>
    </source>
</evidence>
<keyword evidence="4" id="KW-0539">Nucleus</keyword>
<dbReference type="GO" id="GO:0031573">
    <property type="term" value="P:mitotic intra-S DNA damage checkpoint signaling"/>
    <property type="evidence" value="ECO:0007669"/>
    <property type="project" value="TreeGrafter"/>
</dbReference>
<dbReference type="Pfam" id="PF14631">
    <property type="entry name" value="FancD2"/>
    <property type="match status" value="1"/>
</dbReference>
<protein>
    <submittedName>
        <fullName evidence="7">Fanconi anemia group D2 protein</fullName>
    </submittedName>
</protein>
<dbReference type="InterPro" id="IPR029448">
    <property type="entry name" value="FANCD2"/>
</dbReference>
<keyword evidence="8" id="KW-1185">Reference proteome</keyword>
<evidence type="ECO:0000256" key="3">
    <source>
        <dbReference type="ARBA" id="ARBA00022843"/>
    </source>
</evidence>
<dbReference type="Proteomes" id="UP000326759">
    <property type="component" value="Unassembled WGS sequence"/>
</dbReference>
<feature type="compositionally biased region" description="Acidic residues" evidence="6">
    <location>
        <begin position="870"/>
        <end position="892"/>
    </location>
</feature>
<gene>
    <name evidence="7" type="primary">FANCD2_0</name>
    <name evidence="7" type="ORF">Anas_09140</name>
</gene>
<dbReference type="GO" id="GO:0005634">
    <property type="term" value="C:nucleus"/>
    <property type="evidence" value="ECO:0007669"/>
    <property type="project" value="UniProtKB-SubCell"/>
</dbReference>
<evidence type="ECO:0000256" key="1">
    <source>
        <dbReference type="ARBA" id="ARBA00004123"/>
    </source>
</evidence>
<organism evidence="7 8">
    <name type="scientific">Armadillidium nasatum</name>
    <dbReference type="NCBI Taxonomy" id="96803"/>
    <lineage>
        <taxon>Eukaryota</taxon>
        <taxon>Metazoa</taxon>
        <taxon>Ecdysozoa</taxon>
        <taxon>Arthropoda</taxon>
        <taxon>Crustacea</taxon>
        <taxon>Multicrustacea</taxon>
        <taxon>Malacostraca</taxon>
        <taxon>Eumalacostraca</taxon>
        <taxon>Peracarida</taxon>
        <taxon>Isopoda</taxon>
        <taxon>Oniscidea</taxon>
        <taxon>Crinocheta</taxon>
        <taxon>Armadillidiidae</taxon>
        <taxon>Armadillidium</taxon>
    </lineage>
</organism>
<dbReference type="GO" id="GO:0000793">
    <property type="term" value="C:condensed chromosome"/>
    <property type="evidence" value="ECO:0007669"/>
    <property type="project" value="TreeGrafter"/>
</dbReference>
<feature type="region of interest" description="Disordered" evidence="6">
    <location>
        <begin position="335"/>
        <end position="358"/>
    </location>
</feature>
<proteinExistence type="inferred from homology"/>
<feature type="non-terminal residue" evidence="7">
    <location>
        <position position="1"/>
    </location>
</feature>
<comment type="subcellular location">
    <subcellularLocation>
        <location evidence="1">Nucleus</location>
    </subcellularLocation>
</comment>
<dbReference type="GO" id="GO:0070182">
    <property type="term" value="F:DNA polymerase binding"/>
    <property type="evidence" value="ECO:0007669"/>
    <property type="project" value="TreeGrafter"/>
</dbReference>
<dbReference type="EMBL" id="SEYY01001708">
    <property type="protein sequence ID" value="KAB7505152.1"/>
    <property type="molecule type" value="Genomic_DNA"/>
</dbReference>
<dbReference type="PANTHER" id="PTHR32086">
    <property type="entry name" value="FANCONI ANEMIA GROUP D2 PROTEIN"/>
    <property type="match status" value="1"/>
</dbReference>
<feature type="region of interest" description="Disordered" evidence="6">
    <location>
        <begin position="864"/>
        <end position="905"/>
    </location>
</feature>
<feature type="compositionally biased region" description="Basic residues" evidence="6">
    <location>
        <begin position="335"/>
        <end position="347"/>
    </location>
</feature>
<dbReference type="OrthoDB" id="10259640at2759"/>
<evidence type="ECO:0000256" key="2">
    <source>
        <dbReference type="ARBA" id="ARBA00022499"/>
    </source>
</evidence>
<sequence>LQGSLDILETLSLREAKILMDLLLLLVNSNQAESSKDELSIMIKKQLSHPDIKFKKLGVVGAVLTLKITMGTSNSDGEDSPDMETNLKESEVLFNAVKESTTNYPCSSALFMDELATNILKNGLNQRLEKWISEKVIGDFEETFILDCETEGQYDKYICPVSFQWNLDDFTDSEKSKSIAVCIAKLVTEDLEHSDLDHSSRIVTVAPHFRLMRMVESHLYAGDLGNIDALLGCGVQMPTPETYEEFSSLSDKEQTFALTCLFYAINWFRELINAFATQKDKELKRKVVLRLRKLLSLQGLLVKVLKEKSSFQPPPATFDIDIEYKMEVPVGGKNKSKTIEKKRGKKRKLDDEKAGPSQTQNVLTTQAVKGSSLVKETSNLNVKACKAFLRELHLDVFNLLFKKLCLDNDSDKDNDSYLFVNEADFLISDLNEKFGRAFESGTKRACVLKSQSQKDVGFAHFDVFTAPEVAEQALRYIKPICAHLETICIFFQKIISEEQEESDEEDLDKTSLYSIERTLPIVNLYTSLFTSLRLFLSWPSLQLLEHSNLMKSCFKLFARKLELNQVEEMNTEELVSTSFKYLSKFCDSLVNIGTAVELVQLLDVLISFTGSGKLKEQLGKIISKFLKRNWTKADGNETKGSLFAINLRTLLKTFFCCSVDPVNDAYSITSDGIKELCEASTGKNPSSKEYPTLNKNTLSVYYSVLLKNLASGTKKMLLTKYSNNYEMLELWSVSVKTLHLLTESLRKFETSSMFTSCLKHSKEYLDLFLQEGMPLFEKCLKKHQQEVTALLKNLQLTTRFLQNLCTVVKSNKDSKAVHYVPNVKLSLEAIVFRVKAMLTLYNCQTAFWLGNLKNRDLQGNELLSQSTQNEDSDNDEVSDEGLSDVDVEDNADGDAKKVDSYSVSY</sequence>
<dbReference type="GO" id="GO:1990918">
    <property type="term" value="P:double-strand break repair involved in meiotic recombination"/>
    <property type="evidence" value="ECO:0007669"/>
    <property type="project" value="TreeGrafter"/>
</dbReference>
<comment type="similarity">
    <text evidence="5">Belongs to the Fanconi anemia protein FANCD2 family.</text>
</comment>
<dbReference type="GO" id="GO:0007129">
    <property type="term" value="P:homologous chromosome pairing at meiosis"/>
    <property type="evidence" value="ECO:0007669"/>
    <property type="project" value="TreeGrafter"/>
</dbReference>
<keyword evidence="2" id="KW-1017">Isopeptide bond</keyword>
<evidence type="ECO:0000256" key="4">
    <source>
        <dbReference type="ARBA" id="ARBA00023242"/>
    </source>
</evidence>